<feature type="domain" description="Subtilisin-like protease fibronectin type-III" evidence="1">
    <location>
        <begin position="40"/>
        <end position="98"/>
    </location>
</feature>
<dbReference type="GO" id="GO:0008233">
    <property type="term" value="F:peptidase activity"/>
    <property type="evidence" value="ECO:0007669"/>
    <property type="project" value="UniProtKB-KW"/>
</dbReference>
<accession>A0A9Q0V385</accession>
<dbReference type="AlphaFoldDB" id="A0A9Q0V385"/>
<evidence type="ECO:0000313" key="2">
    <source>
        <dbReference type="EMBL" id="KAJ6740335.1"/>
    </source>
</evidence>
<sequence>MNYTNKQIQIITRSNHDCRNRSLDLNYPSFIAYFDSYDSGSKEKVSVEPQKMVFKKKLEKLSYTLTLEGPRSLKEDVVHGSLSWVHDGGKYIVRSPVVATSVIPMISQLKRIEL</sequence>
<dbReference type="EMBL" id="JAPFFK010000010">
    <property type="protein sequence ID" value="KAJ6740335.1"/>
    <property type="molecule type" value="Genomic_DNA"/>
</dbReference>
<comment type="caution">
    <text evidence="2">The sequence shown here is derived from an EMBL/GenBank/DDBJ whole genome shotgun (WGS) entry which is preliminary data.</text>
</comment>
<dbReference type="Gene3D" id="2.60.40.2310">
    <property type="match status" value="2"/>
</dbReference>
<keyword evidence="2" id="KW-0645">Protease</keyword>
<gene>
    <name evidence="2" type="ORF">OIU79_000463</name>
</gene>
<keyword evidence="2" id="KW-0378">Hydrolase</keyword>
<reference evidence="2" key="1">
    <citation type="submission" date="2022-11" db="EMBL/GenBank/DDBJ databases">
        <authorList>
            <person name="Hyden B.L."/>
            <person name="Feng K."/>
            <person name="Yates T."/>
            <person name="Jawdy S."/>
            <person name="Smart L.B."/>
            <person name="Muchero W."/>
        </authorList>
    </citation>
    <scope>NUCLEOTIDE SEQUENCE</scope>
    <source>
        <tissue evidence="2">Shoot tip</tissue>
    </source>
</reference>
<dbReference type="GO" id="GO:0006508">
    <property type="term" value="P:proteolysis"/>
    <property type="evidence" value="ECO:0007669"/>
    <property type="project" value="UniProtKB-KW"/>
</dbReference>
<dbReference type="InterPro" id="IPR041469">
    <property type="entry name" value="Subtilisin-like_FN3"/>
</dbReference>
<proteinExistence type="predicted"/>
<dbReference type="Pfam" id="PF17766">
    <property type="entry name" value="fn3_6"/>
    <property type="match status" value="1"/>
</dbReference>
<organism evidence="2 3">
    <name type="scientific">Salix purpurea</name>
    <name type="common">Purple osier willow</name>
    <dbReference type="NCBI Taxonomy" id="77065"/>
    <lineage>
        <taxon>Eukaryota</taxon>
        <taxon>Viridiplantae</taxon>
        <taxon>Streptophyta</taxon>
        <taxon>Embryophyta</taxon>
        <taxon>Tracheophyta</taxon>
        <taxon>Spermatophyta</taxon>
        <taxon>Magnoliopsida</taxon>
        <taxon>eudicotyledons</taxon>
        <taxon>Gunneridae</taxon>
        <taxon>Pentapetalae</taxon>
        <taxon>rosids</taxon>
        <taxon>fabids</taxon>
        <taxon>Malpighiales</taxon>
        <taxon>Salicaceae</taxon>
        <taxon>Saliceae</taxon>
        <taxon>Salix</taxon>
    </lineage>
</organism>
<dbReference type="OrthoDB" id="206201at2759"/>
<protein>
    <submittedName>
        <fullName evidence="2">SUBTILISIN-LIKE PROTEASE SBT1.9</fullName>
    </submittedName>
</protein>
<dbReference type="Proteomes" id="UP001151532">
    <property type="component" value="Chromosome 7"/>
</dbReference>
<keyword evidence="3" id="KW-1185">Reference proteome</keyword>
<evidence type="ECO:0000313" key="3">
    <source>
        <dbReference type="Proteomes" id="UP001151532"/>
    </source>
</evidence>
<reference evidence="2" key="2">
    <citation type="journal article" date="2023" name="Int. J. Mol. Sci.">
        <title>De Novo Assembly and Annotation of 11 Diverse Shrub Willow (Salix) Genomes Reveals Novel Gene Organization in Sex-Linked Regions.</title>
        <authorList>
            <person name="Hyden B."/>
            <person name="Feng K."/>
            <person name="Yates T.B."/>
            <person name="Jawdy S."/>
            <person name="Cereghino C."/>
            <person name="Smart L.B."/>
            <person name="Muchero W."/>
        </authorList>
    </citation>
    <scope>NUCLEOTIDE SEQUENCE</scope>
    <source>
        <tissue evidence="2">Shoot tip</tissue>
    </source>
</reference>
<evidence type="ECO:0000259" key="1">
    <source>
        <dbReference type="Pfam" id="PF17766"/>
    </source>
</evidence>
<name>A0A9Q0V385_SALPP</name>